<dbReference type="PANTHER" id="PTHR23150:SF19">
    <property type="entry name" value="FORMYLGLYCINE-GENERATING ENZYME"/>
    <property type="match status" value="1"/>
</dbReference>
<protein>
    <submittedName>
        <fullName evidence="3">Formylglycine-generating enzyme family protein</fullName>
    </submittedName>
</protein>
<dbReference type="InterPro" id="IPR005532">
    <property type="entry name" value="SUMF_dom"/>
</dbReference>
<dbReference type="AlphaFoldDB" id="A0A4U1JHY4"/>
<keyword evidence="4" id="KW-1185">Reference proteome</keyword>
<evidence type="ECO:0000313" key="4">
    <source>
        <dbReference type="Proteomes" id="UP000309215"/>
    </source>
</evidence>
<gene>
    <name evidence="3" type="ORF">E8A74_05370</name>
</gene>
<dbReference type="PROSITE" id="PS51257">
    <property type="entry name" value="PROKAR_LIPOPROTEIN"/>
    <property type="match status" value="1"/>
</dbReference>
<comment type="caution">
    <text evidence="3">The sequence shown here is derived from an EMBL/GenBank/DDBJ whole genome shotgun (WGS) entry which is preliminary data.</text>
</comment>
<evidence type="ECO:0000256" key="1">
    <source>
        <dbReference type="SAM" id="MobiDB-lite"/>
    </source>
</evidence>
<sequence length="394" mass="43049">MKRALVAAALFAIGCEGKRLAPEPTDAGEEADPPWVTADREPEPRPGMAWIPPGSLIAGTPPEKLPRVPDEEMAGEQVVMSGFYIDLFPYPNEPGAIPTTNVSQAEAAELCEGQQKRLCTELEWERACKGPQNAAYPYGDTYKPATCMTGSMRNLVPNGVNAGCKSAFGVHDLHGGVWQWTSSQWRRDGSKTNLGTTRGGNAPQGELVGRCANGRGVRSDLRRADVGFRCCAGEPNSFEVVLNVSRGAALTFHPADTKAELARALAPLVPEEIREVVKKRKADHPFEVERIWTWHPLGNEELVLGGGCAKAAGHARCGVVVARMRFDAPVSMAFVPTELWQPTVGETETPRELFVYGGDDNGAFRRRVSYEWGKIGISNKERKKKRKGKKEPTW</sequence>
<feature type="region of interest" description="Disordered" evidence="1">
    <location>
        <begin position="19"/>
        <end position="42"/>
    </location>
</feature>
<dbReference type="Gene3D" id="3.90.1580.10">
    <property type="entry name" value="paralog of FGE (formylglycine-generating enzyme)"/>
    <property type="match status" value="1"/>
</dbReference>
<dbReference type="OrthoDB" id="5487137at2"/>
<dbReference type="RefSeq" id="WP_136927840.1">
    <property type="nucleotide sequence ID" value="NZ_SSMQ01000004.1"/>
</dbReference>
<dbReference type="Proteomes" id="UP000309215">
    <property type="component" value="Unassembled WGS sequence"/>
</dbReference>
<evidence type="ECO:0000259" key="2">
    <source>
        <dbReference type="Pfam" id="PF03781"/>
    </source>
</evidence>
<dbReference type="EMBL" id="SSMQ01000004">
    <property type="protein sequence ID" value="TKD12045.1"/>
    <property type="molecule type" value="Genomic_DNA"/>
</dbReference>
<reference evidence="3 4" key="1">
    <citation type="submission" date="2019-04" db="EMBL/GenBank/DDBJ databases">
        <authorList>
            <person name="Li Y."/>
            <person name="Wang J."/>
        </authorList>
    </citation>
    <scope>NUCLEOTIDE SEQUENCE [LARGE SCALE GENOMIC DNA]</scope>
    <source>
        <strain evidence="3 4">DSM 14668</strain>
    </source>
</reference>
<evidence type="ECO:0000313" key="3">
    <source>
        <dbReference type="EMBL" id="TKD12045.1"/>
    </source>
</evidence>
<dbReference type="GO" id="GO:0120147">
    <property type="term" value="F:formylglycine-generating oxidase activity"/>
    <property type="evidence" value="ECO:0007669"/>
    <property type="project" value="TreeGrafter"/>
</dbReference>
<feature type="domain" description="Sulfatase-modifying factor enzyme-like" evidence="2">
    <location>
        <begin position="95"/>
        <end position="231"/>
    </location>
</feature>
<dbReference type="SUPFAM" id="SSF56436">
    <property type="entry name" value="C-type lectin-like"/>
    <property type="match status" value="1"/>
</dbReference>
<dbReference type="InterPro" id="IPR051043">
    <property type="entry name" value="Sulfatase_Mod_Factor_Kinase"/>
</dbReference>
<organism evidence="3 4">
    <name type="scientific">Polyangium fumosum</name>
    <dbReference type="NCBI Taxonomy" id="889272"/>
    <lineage>
        <taxon>Bacteria</taxon>
        <taxon>Pseudomonadati</taxon>
        <taxon>Myxococcota</taxon>
        <taxon>Polyangia</taxon>
        <taxon>Polyangiales</taxon>
        <taxon>Polyangiaceae</taxon>
        <taxon>Polyangium</taxon>
    </lineage>
</organism>
<accession>A0A4U1JHY4</accession>
<dbReference type="Pfam" id="PF03781">
    <property type="entry name" value="FGE-sulfatase"/>
    <property type="match status" value="1"/>
</dbReference>
<dbReference type="InterPro" id="IPR042095">
    <property type="entry name" value="SUMF_sf"/>
</dbReference>
<name>A0A4U1JHY4_9BACT</name>
<dbReference type="InterPro" id="IPR016187">
    <property type="entry name" value="CTDL_fold"/>
</dbReference>
<proteinExistence type="predicted"/>
<dbReference type="PANTHER" id="PTHR23150">
    <property type="entry name" value="SULFATASE MODIFYING FACTOR 1, 2"/>
    <property type="match status" value="1"/>
</dbReference>